<dbReference type="AlphaFoldDB" id="A0A6M1R7V0"/>
<dbReference type="Gene3D" id="2.40.360.10">
    <property type="entry name" value="YmcC-like"/>
    <property type="match status" value="1"/>
</dbReference>
<comment type="caution">
    <text evidence="2">The sequence shown here is derived from an EMBL/GenBank/DDBJ whole genome shotgun (WGS) entry which is preliminary data.</text>
</comment>
<accession>A0A6M1R7V0</accession>
<dbReference type="SUPFAM" id="SSF159270">
    <property type="entry name" value="YmcC-like"/>
    <property type="match status" value="1"/>
</dbReference>
<dbReference type="Proteomes" id="UP000473008">
    <property type="component" value="Unassembled WGS sequence"/>
</dbReference>
<evidence type="ECO:0000313" key="2">
    <source>
        <dbReference type="EMBL" id="NGN98455.1"/>
    </source>
</evidence>
<keyword evidence="1" id="KW-0732">Signal</keyword>
<reference evidence="2 3" key="1">
    <citation type="submission" date="2020-02" db="EMBL/GenBank/DDBJ databases">
        <title>The draft genome of Grimontia sedimenta sp. nov., isolated from benthic sediments near coral reefs south of Kuwait.</title>
        <authorList>
            <person name="Mahmoud H.M."/>
            <person name="Jose L."/>
            <person name="Eapen S."/>
        </authorList>
    </citation>
    <scope>NUCLEOTIDE SEQUENCE [LARGE SCALE GENOMIC DNA]</scope>
    <source>
        <strain evidence="2 3">S25</strain>
    </source>
</reference>
<name>A0A6M1R7V0_9GAMM</name>
<gene>
    <name evidence="2" type="ORF">G5S52_12590</name>
</gene>
<feature type="signal peptide" evidence="1">
    <location>
        <begin position="1"/>
        <end position="25"/>
    </location>
</feature>
<sequence>MKHPFIFPKLAFLFLAAALSGCSQKYQDVQDTMSLALSGPADIVLPPEQVIDLPYASMYAKVENSAQAFLVLGFAEPTHSKVSALAGVHRLKWLSANHEMLVTERGRIVKTINLLGGNLSASFSSMPDPLALGLLKADTPKIWERQIDWQPGHFSSVTLKSEFKAQGAQTIMVNDSPVETLLFTESVYAVELNQHFENKFWLHPSSGRVIASKQFLAPGLASIDITVLKPFAGELQ</sequence>
<evidence type="ECO:0000256" key="1">
    <source>
        <dbReference type="SAM" id="SignalP"/>
    </source>
</evidence>
<proteinExistence type="predicted"/>
<keyword evidence="2" id="KW-0449">Lipoprotein</keyword>
<dbReference type="InterPro" id="IPR023373">
    <property type="entry name" value="YmcC_sf"/>
</dbReference>
<dbReference type="InterPro" id="IPR021308">
    <property type="entry name" value="GfcB"/>
</dbReference>
<evidence type="ECO:0000313" key="3">
    <source>
        <dbReference type="Proteomes" id="UP000473008"/>
    </source>
</evidence>
<organism evidence="2 3">
    <name type="scientific">Grimontia sedimenti</name>
    <dbReference type="NCBI Taxonomy" id="2711294"/>
    <lineage>
        <taxon>Bacteria</taxon>
        <taxon>Pseudomonadati</taxon>
        <taxon>Pseudomonadota</taxon>
        <taxon>Gammaproteobacteria</taxon>
        <taxon>Vibrionales</taxon>
        <taxon>Vibrionaceae</taxon>
        <taxon>Grimontia</taxon>
    </lineage>
</organism>
<keyword evidence="3" id="KW-1185">Reference proteome</keyword>
<dbReference type="RefSeq" id="WP_165014027.1">
    <property type="nucleotide sequence ID" value="NZ_JAALDL010000009.1"/>
</dbReference>
<dbReference type="Pfam" id="PF11102">
    <property type="entry name" value="YjbF"/>
    <property type="match status" value="1"/>
</dbReference>
<dbReference type="PROSITE" id="PS51257">
    <property type="entry name" value="PROKAR_LIPOPROTEIN"/>
    <property type="match status" value="1"/>
</dbReference>
<feature type="chain" id="PRO_5026897594" evidence="1">
    <location>
        <begin position="26"/>
        <end position="236"/>
    </location>
</feature>
<protein>
    <submittedName>
        <fullName evidence="2">YjbF family lipoprotein</fullName>
    </submittedName>
</protein>
<dbReference type="EMBL" id="JAALDL010000009">
    <property type="protein sequence ID" value="NGN98455.1"/>
    <property type="molecule type" value="Genomic_DNA"/>
</dbReference>